<name>A0ABM2A8F4_ANOCL</name>
<keyword evidence="5 12" id="KW-0547">Nucleotide-binding</keyword>
<keyword evidence="3" id="KW-0132">Cell division</keyword>
<evidence type="ECO:0000313" key="17">
    <source>
        <dbReference type="Proteomes" id="UP001105220"/>
    </source>
</evidence>
<feature type="region of interest" description="Disordered" evidence="14">
    <location>
        <begin position="65"/>
        <end position="136"/>
    </location>
</feature>
<dbReference type="SMART" id="SM00129">
    <property type="entry name" value="KISc"/>
    <property type="match status" value="1"/>
</dbReference>
<comment type="subcellular location">
    <subcellularLocation>
        <location evidence="1">Cytoplasm</location>
        <location evidence="1">Cytoskeleton</location>
    </subcellularLocation>
</comment>
<evidence type="ECO:0000256" key="5">
    <source>
        <dbReference type="ARBA" id="ARBA00022741"/>
    </source>
</evidence>
<evidence type="ECO:0000259" key="15">
    <source>
        <dbReference type="PROSITE" id="PS50067"/>
    </source>
</evidence>
<dbReference type="InterPro" id="IPR027417">
    <property type="entry name" value="P-loop_NTPase"/>
</dbReference>
<keyword evidence="9 12" id="KW-0505">Motor protein</keyword>
<comment type="similarity">
    <text evidence="12 13">Belongs to the TRAFAC class myosin-kinesin ATPase superfamily. Kinesin family.</text>
</comment>
<evidence type="ECO:0000256" key="6">
    <source>
        <dbReference type="ARBA" id="ARBA00022776"/>
    </source>
</evidence>
<evidence type="ECO:0000256" key="7">
    <source>
        <dbReference type="ARBA" id="ARBA00022840"/>
    </source>
</evidence>
<feature type="compositionally biased region" description="Polar residues" evidence="14">
    <location>
        <begin position="172"/>
        <end position="206"/>
    </location>
</feature>
<dbReference type="Pfam" id="PF00225">
    <property type="entry name" value="Kinesin"/>
    <property type="match status" value="1"/>
</dbReference>
<protein>
    <recommendedName>
        <fullName evidence="13">Kinesin-like protein</fullName>
    </recommendedName>
</protein>
<keyword evidence="7 12" id="KW-0067">ATP-binding</keyword>
<dbReference type="InterPro" id="IPR054473">
    <property type="entry name" value="KIF2A-like_N"/>
</dbReference>
<dbReference type="PROSITE" id="PS50067">
    <property type="entry name" value="KINESIN_MOTOR_2"/>
    <property type="match status" value="1"/>
</dbReference>
<evidence type="ECO:0000256" key="1">
    <source>
        <dbReference type="ARBA" id="ARBA00004245"/>
    </source>
</evidence>
<evidence type="ECO:0000256" key="10">
    <source>
        <dbReference type="ARBA" id="ARBA00023212"/>
    </source>
</evidence>
<dbReference type="InterPro" id="IPR019821">
    <property type="entry name" value="Kinesin_motor_CS"/>
</dbReference>
<feature type="region of interest" description="Disordered" evidence="14">
    <location>
        <begin position="149"/>
        <end position="231"/>
    </location>
</feature>
<keyword evidence="11" id="KW-0131">Cell cycle</keyword>
<dbReference type="PROSITE" id="PS00411">
    <property type="entry name" value="KINESIN_MOTOR_1"/>
    <property type="match status" value="1"/>
</dbReference>
<feature type="binding site" evidence="12">
    <location>
        <begin position="424"/>
        <end position="431"/>
    </location>
    <ligand>
        <name>ATP</name>
        <dbReference type="ChEBI" id="CHEBI:30616"/>
    </ligand>
</feature>
<reference evidence="16" key="1">
    <citation type="submission" date="2025-05" db="UniProtKB">
        <authorList>
            <consortium name="EnsemblMetazoa"/>
        </authorList>
    </citation>
    <scope>IDENTIFICATION</scope>
    <source>
        <strain evidence="16">Ngousso</strain>
    </source>
</reference>
<accession>A0ABM2A8F4</accession>
<evidence type="ECO:0000256" key="13">
    <source>
        <dbReference type="RuleBase" id="RU000394"/>
    </source>
</evidence>
<organism evidence="16 17">
    <name type="scientific">Anopheles coluzzii</name>
    <name type="common">African malaria mosquito</name>
    <dbReference type="NCBI Taxonomy" id="1518534"/>
    <lineage>
        <taxon>Eukaryota</taxon>
        <taxon>Metazoa</taxon>
        <taxon>Ecdysozoa</taxon>
        <taxon>Arthropoda</taxon>
        <taxon>Hexapoda</taxon>
        <taxon>Insecta</taxon>
        <taxon>Pterygota</taxon>
        <taxon>Neoptera</taxon>
        <taxon>Endopterygota</taxon>
        <taxon>Diptera</taxon>
        <taxon>Nematocera</taxon>
        <taxon>Culicoidea</taxon>
        <taxon>Culicidae</taxon>
        <taxon>Anophelinae</taxon>
        <taxon>Anopheles</taxon>
    </lineage>
</organism>
<evidence type="ECO:0000256" key="3">
    <source>
        <dbReference type="ARBA" id="ARBA00022618"/>
    </source>
</evidence>
<dbReference type="Gene3D" id="3.40.850.10">
    <property type="entry name" value="Kinesin motor domain"/>
    <property type="match status" value="1"/>
</dbReference>
<feature type="compositionally biased region" description="Basic and acidic residues" evidence="14">
    <location>
        <begin position="90"/>
        <end position="102"/>
    </location>
</feature>
<evidence type="ECO:0000313" key="16">
    <source>
        <dbReference type="EnsemblMetazoa" id="ACON000159.P229"/>
    </source>
</evidence>
<keyword evidence="8" id="KW-0175">Coiled coil</keyword>
<keyword evidence="2" id="KW-0963">Cytoplasm</keyword>
<evidence type="ECO:0000256" key="2">
    <source>
        <dbReference type="ARBA" id="ARBA00022490"/>
    </source>
</evidence>
<sequence>MEMFEKGSVIYITRSDGRIHTAIVSRFHEDTRSVTVEWYERGESKGKEIEIDMLLELNRTMQLQPQLQQELHHQQQHQHQQHYQQQQQQHEPEPKPTAEEAKQRKKTPAPANLARRSSSIEDEEDTSQPEQTNPTQAIIRYNNYLAQRGDSGKGASIPAPSNFNRATILHTGPTQRSEQSGTGRTTNVSSRILGNSNNTGRSTMINNRAAEQPAEIRTQPKALGKTSVATGQQQTTAPAAAAAAAAPASAVANANNAVANSIPRKSSCVVTVGMMEENRIKQRDMFKVMREKKNALMNQDGGNPNWEFINMIREYQSTIDFRPLVQGQSIDQHQITVCVRKRPLNQKEQTRKEVDVVCIPNKDTVIVHEPKAKVDLTKYLDNQKFRFDCTFDDTCSNEMVYMYTAKPLVQAVFEGAMATCFAYGQTGSGKTHTMGGTFNGKSQDSMNGIYALATRDIFELLQSPKYQSNNLVVSASFYEIYCGNVYDLLANKNKARVLEDGKKQVQVVGLTEREVNSVDEVLAIISSGSNLRTSGQTAANSNSSRSHAIFSLTLRVQASPKVHGKFSFIDLAGNERGADTVSENRRTRSESSEINKSLLSLKECIRALGRKRHLPYRGSVLTKVLRDSFVGKNIRTCMIAMIAPGMASCEHTLNTLRYAHRVKELAVVDPDDRVDPEEDLIECDEPSNGGTHNFNDLEQLRSLNEQEMTMELYNQHKAISDLQQKEEEVLDNHQRVNEFLEKFLPEAKELYNFTNLVDYDQDAYCKRGEELFSQLAEVANAFKDLMSEFRTKLSQEEIVSQAAKLSHRK</sequence>
<evidence type="ECO:0000256" key="4">
    <source>
        <dbReference type="ARBA" id="ARBA00022701"/>
    </source>
</evidence>
<evidence type="ECO:0000256" key="12">
    <source>
        <dbReference type="PROSITE-ProRule" id="PRU00283"/>
    </source>
</evidence>
<dbReference type="PRINTS" id="PR00380">
    <property type="entry name" value="KINESINHEAVY"/>
</dbReference>
<evidence type="ECO:0000256" key="14">
    <source>
        <dbReference type="SAM" id="MobiDB-lite"/>
    </source>
</evidence>
<keyword evidence="10" id="KW-0206">Cytoskeleton</keyword>
<dbReference type="Proteomes" id="UP001105220">
    <property type="component" value="Unplaced"/>
</dbReference>
<keyword evidence="6" id="KW-0498">Mitosis</keyword>
<dbReference type="InterPro" id="IPR001752">
    <property type="entry name" value="Kinesin_motor_dom"/>
</dbReference>
<keyword evidence="17" id="KW-1185">Reference proteome</keyword>
<dbReference type="EnsemblMetazoa" id="ACON000159.R229">
    <property type="protein sequence ID" value="ACON000159.P229"/>
    <property type="gene ID" value="ACON000159"/>
</dbReference>
<evidence type="ECO:0000256" key="11">
    <source>
        <dbReference type="ARBA" id="ARBA00023306"/>
    </source>
</evidence>
<dbReference type="PANTHER" id="PTHR47971">
    <property type="entry name" value="KINESIN-RELATED PROTEIN 6"/>
    <property type="match status" value="1"/>
</dbReference>
<dbReference type="InterPro" id="IPR027640">
    <property type="entry name" value="Kinesin-like_fam"/>
</dbReference>
<proteinExistence type="inferred from homology"/>
<keyword evidence="4 13" id="KW-0493">Microtubule</keyword>
<dbReference type="PANTHER" id="PTHR47971:SF8">
    <property type="entry name" value="KINESIN-LIKE PROTEIN"/>
    <property type="match status" value="1"/>
</dbReference>
<evidence type="ECO:0000256" key="9">
    <source>
        <dbReference type="ARBA" id="ARBA00023175"/>
    </source>
</evidence>
<evidence type="ECO:0000256" key="8">
    <source>
        <dbReference type="ARBA" id="ARBA00023054"/>
    </source>
</evidence>
<feature type="domain" description="Kinesin motor" evidence="15">
    <location>
        <begin position="334"/>
        <end position="665"/>
    </location>
</feature>
<dbReference type="Pfam" id="PF22923">
    <property type="entry name" value="KIF2A-like_1st"/>
    <property type="match status" value="1"/>
</dbReference>
<dbReference type="SUPFAM" id="SSF52540">
    <property type="entry name" value="P-loop containing nucleoside triphosphate hydrolases"/>
    <property type="match status" value="1"/>
</dbReference>
<dbReference type="CDD" id="cd01367">
    <property type="entry name" value="KISc_KIF2_like"/>
    <property type="match status" value="1"/>
</dbReference>
<dbReference type="InterPro" id="IPR036961">
    <property type="entry name" value="Kinesin_motor_dom_sf"/>
</dbReference>